<dbReference type="GO" id="GO:0051287">
    <property type="term" value="F:NAD binding"/>
    <property type="evidence" value="ECO:0007669"/>
    <property type="project" value="InterPro"/>
</dbReference>
<dbReference type="PROSITE" id="PS51671">
    <property type="entry name" value="ACT"/>
    <property type="match status" value="1"/>
</dbReference>
<dbReference type="PANTHER" id="PTHR42938:SF47">
    <property type="entry name" value="HYDROXYPYRUVATE REDUCTASE"/>
    <property type="match status" value="1"/>
</dbReference>
<dbReference type="Pfam" id="PF00389">
    <property type="entry name" value="2-Hacid_dh"/>
    <property type="match status" value="1"/>
</dbReference>
<evidence type="ECO:0000259" key="13">
    <source>
        <dbReference type="PROSITE" id="PS51671"/>
    </source>
</evidence>
<dbReference type="PROSITE" id="PS00670">
    <property type="entry name" value="D_2_HYDROXYACID_DH_2"/>
    <property type="match status" value="1"/>
</dbReference>
<evidence type="ECO:0000313" key="15">
    <source>
        <dbReference type="Proteomes" id="UP000239936"/>
    </source>
</evidence>
<organism evidence="14 15">
    <name type="scientific">Chromatium okenii</name>
    <dbReference type="NCBI Taxonomy" id="61644"/>
    <lineage>
        <taxon>Bacteria</taxon>
        <taxon>Pseudomonadati</taxon>
        <taxon>Pseudomonadota</taxon>
        <taxon>Gammaproteobacteria</taxon>
        <taxon>Chromatiales</taxon>
        <taxon>Chromatiaceae</taxon>
        <taxon>Chromatium</taxon>
    </lineage>
</organism>
<dbReference type="SUPFAM" id="SSF51735">
    <property type="entry name" value="NAD(P)-binding Rossmann-fold domains"/>
    <property type="match status" value="1"/>
</dbReference>
<dbReference type="InterPro" id="IPR029753">
    <property type="entry name" value="D-isomer_DH_CS"/>
</dbReference>
<dbReference type="CDD" id="cd04901">
    <property type="entry name" value="ACT_3PGDH"/>
    <property type="match status" value="1"/>
</dbReference>
<evidence type="ECO:0000256" key="3">
    <source>
        <dbReference type="ARBA" id="ARBA00005854"/>
    </source>
</evidence>
<dbReference type="EMBL" id="PPGH01000018">
    <property type="protein sequence ID" value="PQJ97209.1"/>
    <property type="molecule type" value="Genomic_DNA"/>
</dbReference>
<keyword evidence="15" id="KW-1185">Reference proteome</keyword>
<dbReference type="OrthoDB" id="9805416at2"/>
<keyword evidence="7 12" id="KW-0560">Oxidoreductase</keyword>
<dbReference type="SUPFAM" id="SSF52283">
    <property type="entry name" value="Formate/glycerate dehydrogenase catalytic domain-like"/>
    <property type="match status" value="1"/>
</dbReference>
<protein>
    <recommendedName>
        <fullName evidence="6">D-3-phosphoglycerate dehydrogenase</fullName>
        <ecNumber evidence="4">1.1.1.399</ecNumber>
        <ecNumber evidence="5">1.1.1.95</ecNumber>
    </recommendedName>
    <alternativeName>
        <fullName evidence="9">2-oxoglutarate reductase</fullName>
    </alternativeName>
</protein>
<dbReference type="InterPro" id="IPR036291">
    <property type="entry name" value="NAD(P)-bd_dom_sf"/>
</dbReference>
<evidence type="ECO:0000256" key="8">
    <source>
        <dbReference type="ARBA" id="ARBA00023027"/>
    </source>
</evidence>
<dbReference type="EC" id="1.1.1.399" evidence="4"/>
<dbReference type="RefSeq" id="WP_105072945.1">
    <property type="nucleotide sequence ID" value="NZ_NRRQ01000032.1"/>
</dbReference>
<comment type="similarity">
    <text evidence="3 12">Belongs to the D-isomer specific 2-hydroxyacid dehydrogenase family.</text>
</comment>
<dbReference type="InterPro" id="IPR029752">
    <property type="entry name" value="D-isomer_DH_CS1"/>
</dbReference>
<dbReference type="Gene3D" id="3.40.50.720">
    <property type="entry name" value="NAD(P)-binding Rossmann-like Domain"/>
    <property type="match status" value="2"/>
</dbReference>
<dbReference type="Pfam" id="PF02826">
    <property type="entry name" value="2-Hacid_dh_C"/>
    <property type="match status" value="1"/>
</dbReference>
<dbReference type="EC" id="1.1.1.95" evidence="5"/>
<dbReference type="InterPro" id="IPR006140">
    <property type="entry name" value="D-isomer_DH_NAD-bd"/>
</dbReference>
<dbReference type="PROSITE" id="PS00065">
    <property type="entry name" value="D_2_HYDROXYACID_DH_1"/>
    <property type="match status" value="1"/>
</dbReference>
<evidence type="ECO:0000256" key="2">
    <source>
        <dbReference type="ARBA" id="ARBA00005216"/>
    </source>
</evidence>
<proteinExistence type="inferred from homology"/>
<feature type="domain" description="ACT" evidence="13">
    <location>
        <begin position="319"/>
        <end position="389"/>
    </location>
</feature>
<evidence type="ECO:0000256" key="1">
    <source>
        <dbReference type="ARBA" id="ARBA00003800"/>
    </source>
</evidence>
<evidence type="ECO:0000256" key="12">
    <source>
        <dbReference type="RuleBase" id="RU003719"/>
    </source>
</evidence>
<comment type="pathway">
    <text evidence="2">Amino-acid biosynthesis; L-serine biosynthesis; L-serine from 3-phospho-D-glycerate: step 1/3.</text>
</comment>
<comment type="function">
    <text evidence="1">Catalyzes the reversible oxidation of 3-phospho-D-glycerate to 3-phosphonooxypyruvate, the first step of the phosphorylated L-serine biosynthesis pathway. Also catalyzes the reversible oxidation of 2-hydroxyglutarate to 2-oxoglutarate.</text>
</comment>
<evidence type="ECO:0000256" key="11">
    <source>
        <dbReference type="ARBA" id="ARBA00048731"/>
    </source>
</evidence>
<comment type="caution">
    <text evidence="14">The sequence shown here is derived from an EMBL/GenBank/DDBJ whole genome shotgun (WGS) entry which is preliminary data.</text>
</comment>
<dbReference type="UniPathway" id="UPA00135">
    <property type="reaction ID" value="UER00196"/>
</dbReference>
<evidence type="ECO:0000256" key="10">
    <source>
        <dbReference type="ARBA" id="ARBA00048126"/>
    </source>
</evidence>
<dbReference type="GO" id="GO:0004617">
    <property type="term" value="F:phosphoglycerate dehydrogenase activity"/>
    <property type="evidence" value="ECO:0007669"/>
    <property type="project" value="UniProtKB-EC"/>
</dbReference>
<dbReference type="Gene3D" id="3.30.70.260">
    <property type="match status" value="1"/>
</dbReference>
<comment type="catalytic activity">
    <reaction evidence="10">
        <text>(R)-2-hydroxyglutarate + NAD(+) = 2-oxoglutarate + NADH + H(+)</text>
        <dbReference type="Rhea" id="RHEA:49612"/>
        <dbReference type="ChEBI" id="CHEBI:15378"/>
        <dbReference type="ChEBI" id="CHEBI:15801"/>
        <dbReference type="ChEBI" id="CHEBI:16810"/>
        <dbReference type="ChEBI" id="CHEBI:57540"/>
        <dbReference type="ChEBI" id="CHEBI:57945"/>
        <dbReference type="EC" id="1.1.1.399"/>
    </reaction>
</comment>
<keyword evidence="8" id="KW-0520">NAD</keyword>
<accession>A0A2S7XTZ5</accession>
<evidence type="ECO:0000256" key="9">
    <source>
        <dbReference type="ARBA" id="ARBA00030455"/>
    </source>
</evidence>
<dbReference type="AlphaFoldDB" id="A0A2S7XTZ5"/>
<dbReference type="CDD" id="cd12174">
    <property type="entry name" value="PGDH_like_3"/>
    <property type="match status" value="1"/>
</dbReference>
<dbReference type="Proteomes" id="UP000239936">
    <property type="component" value="Unassembled WGS sequence"/>
</dbReference>
<reference evidence="14 15" key="1">
    <citation type="submission" date="2018-01" db="EMBL/GenBank/DDBJ databases">
        <title>The complete genome sequence of Chromatium okenii LaCa, a purple sulfur bacterium with a turbulent life.</title>
        <authorList>
            <person name="Luedin S.M."/>
            <person name="Liechti N."/>
            <person name="Storelli N."/>
            <person name="Danza F."/>
            <person name="Wittwer M."/>
            <person name="Pothier J.F."/>
            <person name="Tonolla M.A."/>
        </authorList>
    </citation>
    <scope>NUCLEOTIDE SEQUENCE [LARGE SCALE GENOMIC DNA]</scope>
    <source>
        <strain evidence="14 15">LaCa</strain>
    </source>
</reference>
<dbReference type="InterPro" id="IPR002912">
    <property type="entry name" value="ACT_dom"/>
</dbReference>
<evidence type="ECO:0000256" key="6">
    <source>
        <dbReference type="ARBA" id="ARBA00021582"/>
    </source>
</evidence>
<sequence>MFKIQTLNNISVAGLERLPRDRYEVASEIANPDAILVRSAKMHELPIAPSVKAIGRAGAGTNNVPVAAMTGRGVAVFNAPGANANAVKELVIAGMLIAARNIAQAWQFSRSLTGDDAAISQAVESGKKQFGGFELPGRTLGVIGLGAIGVKVANAARALGMKVIGYDPTITVRRAWQLESDVQAALSIDDLLARSDFVTFHVPLTDATRHMINAERIQTLPKNAVLLNFSREGILDDAAVVAALDQGHLYAYCCDFPSNLLKDHPRVVTLPHLGASTREAEDNCAIMVADQIREYLESGNVTNAVNFPEICLPFNGDHRLAIVNSNVPNMVGQISTDLAAAGLNIIDMLNRSRGDVAVTLIDVDQRCSDETLARLQGISGVLSVRRLGG</sequence>
<dbReference type="SUPFAM" id="SSF55021">
    <property type="entry name" value="ACT-like"/>
    <property type="match status" value="1"/>
</dbReference>
<comment type="catalytic activity">
    <reaction evidence="11">
        <text>(2R)-3-phosphoglycerate + NAD(+) = 3-phosphooxypyruvate + NADH + H(+)</text>
        <dbReference type="Rhea" id="RHEA:12641"/>
        <dbReference type="ChEBI" id="CHEBI:15378"/>
        <dbReference type="ChEBI" id="CHEBI:18110"/>
        <dbReference type="ChEBI" id="CHEBI:57540"/>
        <dbReference type="ChEBI" id="CHEBI:57945"/>
        <dbReference type="ChEBI" id="CHEBI:58272"/>
        <dbReference type="EC" id="1.1.1.95"/>
    </reaction>
</comment>
<evidence type="ECO:0000256" key="7">
    <source>
        <dbReference type="ARBA" id="ARBA00023002"/>
    </source>
</evidence>
<gene>
    <name evidence="14" type="ORF">CXB77_03195</name>
</gene>
<dbReference type="PANTHER" id="PTHR42938">
    <property type="entry name" value="FORMATE DEHYDROGENASE 1"/>
    <property type="match status" value="1"/>
</dbReference>
<evidence type="ECO:0000256" key="5">
    <source>
        <dbReference type="ARBA" id="ARBA00013143"/>
    </source>
</evidence>
<evidence type="ECO:0000313" key="14">
    <source>
        <dbReference type="EMBL" id="PQJ97209.1"/>
    </source>
</evidence>
<dbReference type="InterPro" id="IPR006139">
    <property type="entry name" value="D-isomer_2_OHA_DH_cat_dom"/>
</dbReference>
<dbReference type="InterPro" id="IPR045865">
    <property type="entry name" value="ACT-like_dom_sf"/>
</dbReference>
<name>A0A2S7XTZ5_9GAMM</name>
<evidence type="ECO:0000256" key="4">
    <source>
        <dbReference type="ARBA" id="ARBA00013001"/>
    </source>
</evidence>